<gene>
    <name evidence="2" type="ORF">JTE90_018898</name>
</gene>
<dbReference type="AlphaFoldDB" id="A0AAV6TH93"/>
<accession>A0AAV6TH93</accession>
<evidence type="ECO:0000313" key="2">
    <source>
        <dbReference type="EMBL" id="KAG8170806.1"/>
    </source>
</evidence>
<dbReference type="Proteomes" id="UP000827092">
    <property type="component" value="Unassembled WGS sequence"/>
</dbReference>
<organism evidence="2 3">
    <name type="scientific">Oedothorax gibbosus</name>
    <dbReference type="NCBI Taxonomy" id="931172"/>
    <lineage>
        <taxon>Eukaryota</taxon>
        <taxon>Metazoa</taxon>
        <taxon>Ecdysozoa</taxon>
        <taxon>Arthropoda</taxon>
        <taxon>Chelicerata</taxon>
        <taxon>Arachnida</taxon>
        <taxon>Araneae</taxon>
        <taxon>Araneomorphae</taxon>
        <taxon>Entelegynae</taxon>
        <taxon>Araneoidea</taxon>
        <taxon>Linyphiidae</taxon>
        <taxon>Erigoninae</taxon>
        <taxon>Oedothorax</taxon>
    </lineage>
</organism>
<sequence>MAEFERTRLGPEVGNYAPGRTRPKGNSGRSPSGSDGPKRSRSGSSGVRLIETPLVWFPPEGFSPRIAGAHEFSSNWVKSE</sequence>
<feature type="region of interest" description="Disordered" evidence="1">
    <location>
        <begin position="1"/>
        <end position="48"/>
    </location>
</feature>
<protein>
    <submittedName>
        <fullName evidence="2">Uncharacterized protein</fullName>
    </submittedName>
</protein>
<evidence type="ECO:0000256" key="1">
    <source>
        <dbReference type="SAM" id="MobiDB-lite"/>
    </source>
</evidence>
<comment type="caution">
    <text evidence="2">The sequence shown here is derived from an EMBL/GenBank/DDBJ whole genome shotgun (WGS) entry which is preliminary data.</text>
</comment>
<keyword evidence="3" id="KW-1185">Reference proteome</keyword>
<name>A0AAV6TH93_9ARAC</name>
<proteinExistence type="predicted"/>
<dbReference type="EMBL" id="JAFNEN010004857">
    <property type="protein sequence ID" value="KAG8170806.1"/>
    <property type="molecule type" value="Genomic_DNA"/>
</dbReference>
<evidence type="ECO:0000313" key="3">
    <source>
        <dbReference type="Proteomes" id="UP000827092"/>
    </source>
</evidence>
<reference evidence="2 3" key="1">
    <citation type="journal article" date="2022" name="Nat. Ecol. Evol.">
        <title>A masculinizing supergene underlies an exaggerated male reproductive morph in a spider.</title>
        <authorList>
            <person name="Hendrickx F."/>
            <person name="De Corte Z."/>
            <person name="Sonet G."/>
            <person name="Van Belleghem S.M."/>
            <person name="Kostlbacher S."/>
            <person name="Vangestel C."/>
        </authorList>
    </citation>
    <scope>NUCLEOTIDE SEQUENCE [LARGE SCALE GENOMIC DNA]</scope>
    <source>
        <strain evidence="2">W744_W776</strain>
    </source>
</reference>